<dbReference type="Proteomes" id="UP000249590">
    <property type="component" value="Unassembled WGS sequence"/>
</dbReference>
<dbReference type="SUPFAM" id="SSF89796">
    <property type="entry name" value="CoA-transferase family III (CaiB/BaiF)"/>
    <property type="match status" value="1"/>
</dbReference>
<gene>
    <name evidence="2" type="ORF">DLJ53_31470</name>
</gene>
<evidence type="ECO:0000313" key="2">
    <source>
        <dbReference type="EMBL" id="RAH96784.1"/>
    </source>
</evidence>
<keyword evidence="1" id="KW-0808">Transferase</keyword>
<keyword evidence="3" id="KW-1185">Reference proteome</keyword>
<dbReference type="InterPro" id="IPR050483">
    <property type="entry name" value="CoA-transferase_III_domain"/>
</dbReference>
<dbReference type="PANTHER" id="PTHR48207">
    <property type="entry name" value="SUCCINATE--HYDROXYMETHYLGLUTARATE COA-TRANSFERASE"/>
    <property type="match status" value="1"/>
</dbReference>
<organism evidence="2 3">
    <name type="scientific">Acuticoccus sediminis</name>
    <dbReference type="NCBI Taxonomy" id="2184697"/>
    <lineage>
        <taxon>Bacteria</taxon>
        <taxon>Pseudomonadati</taxon>
        <taxon>Pseudomonadota</taxon>
        <taxon>Alphaproteobacteria</taxon>
        <taxon>Hyphomicrobiales</taxon>
        <taxon>Amorphaceae</taxon>
        <taxon>Acuticoccus</taxon>
    </lineage>
</organism>
<sequence>MTSNALEGVVVLDFGQLIAAPVCGMWLADLGATVIKIEPPSGELARTLGPPSVNGESVVLLASNRNKLGLSLDLKHRDARRVVARAAQRADVLVHNFRPGVAERLGMGFADLRAVQPRLVYCAISAYGQTGPWRDQPGVDGIVQAASGIMNTIGSERGPGKVPLPVADMTGALFATISILAALRTRDRTGHGASLDIDLFAGMMMLQHLNLTDYLTNGALPQPTGSAASYAAPNEAFPTADGWIMVAAYQGAKWPVLCEVLGCPDLAGDPRFATNGDRVTNRAELHRELDRRFAAATAREWAARLAARDVMATPVADFAAVVESGAYQPQRSEVTTDHPASGPVRMPRFAFGSTADPGPQRAAPMLGQDSRAALELVGFAPREIEALIADGVVSEGAAA</sequence>
<protein>
    <submittedName>
        <fullName evidence="2">Carnitine dehydratase</fullName>
    </submittedName>
</protein>
<accession>A0A8B2NG86</accession>
<dbReference type="RefSeq" id="WP_111352306.1">
    <property type="nucleotide sequence ID" value="NZ_QHHQ01000011.1"/>
</dbReference>
<name>A0A8B2NG86_9HYPH</name>
<dbReference type="EMBL" id="QHHQ01000011">
    <property type="protein sequence ID" value="RAH96784.1"/>
    <property type="molecule type" value="Genomic_DNA"/>
</dbReference>
<evidence type="ECO:0000313" key="3">
    <source>
        <dbReference type="Proteomes" id="UP000249590"/>
    </source>
</evidence>
<dbReference type="Pfam" id="PF02515">
    <property type="entry name" value="CoA_transf_3"/>
    <property type="match status" value="1"/>
</dbReference>
<dbReference type="PANTHER" id="PTHR48207:SF4">
    <property type="entry name" value="BLL6097 PROTEIN"/>
    <property type="match status" value="1"/>
</dbReference>
<dbReference type="InterPro" id="IPR044855">
    <property type="entry name" value="CoA-Trfase_III_dom3_sf"/>
</dbReference>
<dbReference type="GO" id="GO:0008410">
    <property type="term" value="F:CoA-transferase activity"/>
    <property type="evidence" value="ECO:0007669"/>
    <property type="project" value="TreeGrafter"/>
</dbReference>
<dbReference type="InterPro" id="IPR003673">
    <property type="entry name" value="CoA-Trfase_fam_III"/>
</dbReference>
<dbReference type="Gene3D" id="3.30.1540.10">
    <property type="entry name" value="formyl-coa transferase, domain 3"/>
    <property type="match status" value="1"/>
</dbReference>
<dbReference type="Gene3D" id="3.40.50.10540">
    <property type="entry name" value="Crotonobetainyl-coa:carnitine coa-transferase, domain 1"/>
    <property type="match status" value="1"/>
</dbReference>
<proteinExistence type="predicted"/>
<dbReference type="InterPro" id="IPR023606">
    <property type="entry name" value="CoA-Trfase_III_dom_1_sf"/>
</dbReference>
<dbReference type="AlphaFoldDB" id="A0A8B2NG86"/>
<reference evidence="2 3" key="1">
    <citation type="submission" date="2018-05" db="EMBL/GenBank/DDBJ databases">
        <title>Acuticoccus sediminis sp. nov., isolated from deep-sea sediment of Indian Ocean.</title>
        <authorList>
            <person name="Liu X."/>
            <person name="Lai Q."/>
            <person name="Du Y."/>
            <person name="Sun F."/>
            <person name="Zhang X."/>
            <person name="Wang S."/>
            <person name="Shao Z."/>
        </authorList>
    </citation>
    <scope>NUCLEOTIDE SEQUENCE [LARGE SCALE GENOMIC DNA]</scope>
    <source>
        <strain evidence="2 3">PTG4-2</strain>
    </source>
</reference>
<evidence type="ECO:0000256" key="1">
    <source>
        <dbReference type="ARBA" id="ARBA00022679"/>
    </source>
</evidence>
<comment type="caution">
    <text evidence="2">The sequence shown here is derived from an EMBL/GenBank/DDBJ whole genome shotgun (WGS) entry which is preliminary data.</text>
</comment>
<dbReference type="OrthoDB" id="7208981at2"/>